<evidence type="ECO:0000313" key="10">
    <source>
        <dbReference type="EMBL" id="KZP32799.1"/>
    </source>
</evidence>
<evidence type="ECO:0000259" key="9">
    <source>
        <dbReference type="PROSITE" id="PS51846"/>
    </source>
</evidence>
<proteinExistence type="predicted"/>
<dbReference type="EMBL" id="KV417484">
    <property type="protein sequence ID" value="KZP32799.1"/>
    <property type="molecule type" value="Genomic_DNA"/>
</dbReference>
<evidence type="ECO:0000256" key="5">
    <source>
        <dbReference type="ARBA" id="ARBA00023136"/>
    </source>
</evidence>
<gene>
    <name evidence="10" type="ORF">FIBSPDRAFT_924848</name>
</gene>
<keyword evidence="11" id="KW-1185">Reference proteome</keyword>
<keyword evidence="2 6" id="KW-0812">Transmembrane</keyword>
<organism evidence="10 11">
    <name type="scientific">Athelia psychrophila</name>
    <dbReference type="NCBI Taxonomy" id="1759441"/>
    <lineage>
        <taxon>Eukaryota</taxon>
        <taxon>Fungi</taxon>
        <taxon>Dikarya</taxon>
        <taxon>Basidiomycota</taxon>
        <taxon>Agaricomycotina</taxon>
        <taxon>Agaricomycetes</taxon>
        <taxon>Agaricomycetidae</taxon>
        <taxon>Atheliales</taxon>
        <taxon>Atheliaceae</taxon>
        <taxon>Athelia</taxon>
    </lineage>
</organism>
<evidence type="ECO:0000256" key="2">
    <source>
        <dbReference type="ARBA" id="ARBA00022692"/>
    </source>
</evidence>
<evidence type="ECO:0000256" key="8">
    <source>
        <dbReference type="SAM" id="Phobius"/>
    </source>
</evidence>
<dbReference type="STRING" id="436010.A0A166VJQ4"/>
<dbReference type="InterPro" id="IPR045095">
    <property type="entry name" value="ACDP"/>
</dbReference>
<dbReference type="GO" id="GO:0030026">
    <property type="term" value="P:intracellular manganese ion homeostasis"/>
    <property type="evidence" value="ECO:0007669"/>
    <property type="project" value="TreeGrafter"/>
</dbReference>
<keyword evidence="4 6" id="KW-1133">Transmembrane helix</keyword>
<dbReference type="GO" id="GO:0016020">
    <property type="term" value="C:membrane"/>
    <property type="evidence" value="ECO:0007669"/>
    <property type="project" value="UniProtKB-SubCell"/>
</dbReference>
<feature type="transmembrane region" description="Helical" evidence="8">
    <location>
        <begin position="111"/>
        <end position="130"/>
    </location>
</feature>
<dbReference type="InterPro" id="IPR002550">
    <property type="entry name" value="CNNM"/>
</dbReference>
<keyword evidence="5 6" id="KW-0472">Membrane</keyword>
<feature type="domain" description="CNNM transmembrane" evidence="9">
    <location>
        <begin position="22"/>
        <end position="222"/>
    </location>
</feature>
<feature type="transmembrane region" description="Helical" evidence="8">
    <location>
        <begin position="86"/>
        <end position="105"/>
    </location>
</feature>
<dbReference type="PANTHER" id="PTHR12064:SF97">
    <property type="entry name" value="METAL TRANSPORTER CNNM-5"/>
    <property type="match status" value="1"/>
</dbReference>
<dbReference type="SUPFAM" id="SSF54631">
    <property type="entry name" value="CBS-domain pair"/>
    <property type="match status" value="1"/>
</dbReference>
<dbReference type="InterPro" id="IPR046342">
    <property type="entry name" value="CBS_dom_sf"/>
</dbReference>
<sequence length="462" mass="49206">MLIPVLKAAYKALSDEPAEPIGSVEFYEKLAISMLLVLAGGVFAGLTLGLMGLDELHLRVLATSSEDLKEKANAQKVLKLMQKGRHWVLVVLLLGNVIINESLPIFLDSAIGGGIAAVVISTAAIGASVPSPPAHPLTTRPLVVFGEIIPQSICVRHGLSIGATCAPFVLALMYLLAPVAWPIAALLDRVLGAESAHTYKKAELKSFLQFHRTGEEPLRDDEISILNGVLELNTKKVMDIMTPIGDAVTLSSDTILDHPTIDFMLSSGYSRFPIHEPGKPFAYVGLLLVKKLLVYDPAKALPVSAFALSILPEANPNINCFQALDYFQTGRAHLLLISRTPGVAGGAMGVITLEDIIEEIISEEIVDETDWYEDNTSKKRAKRMTTAAVMRGIVERGRAGEMSRDRTPLLPAVALPTSPKMTPRATANSALLSGGNGGNGNGGNGNGGKGFSYGSVTSQILE</sequence>
<dbReference type="PROSITE" id="PS51846">
    <property type="entry name" value="CNNM"/>
    <property type="match status" value="1"/>
</dbReference>
<comment type="subcellular location">
    <subcellularLocation>
        <location evidence="1">Membrane</location>
        <topology evidence="1">Multi-pass membrane protein</topology>
    </subcellularLocation>
</comment>
<feature type="transmembrane region" description="Helical" evidence="8">
    <location>
        <begin position="159"/>
        <end position="181"/>
    </location>
</feature>
<feature type="region of interest" description="Disordered" evidence="7">
    <location>
        <begin position="428"/>
        <end position="462"/>
    </location>
</feature>
<evidence type="ECO:0000256" key="6">
    <source>
        <dbReference type="PROSITE-ProRule" id="PRU01193"/>
    </source>
</evidence>
<evidence type="ECO:0000313" key="11">
    <source>
        <dbReference type="Proteomes" id="UP000076532"/>
    </source>
</evidence>
<evidence type="ECO:0000256" key="1">
    <source>
        <dbReference type="ARBA" id="ARBA00004141"/>
    </source>
</evidence>
<dbReference type="OrthoDB" id="5353557at2759"/>
<feature type="compositionally biased region" description="Gly residues" evidence="7">
    <location>
        <begin position="434"/>
        <end position="451"/>
    </location>
</feature>
<evidence type="ECO:0000256" key="4">
    <source>
        <dbReference type="ARBA" id="ARBA00022989"/>
    </source>
</evidence>
<dbReference type="GO" id="GO:0005737">
    <property type="term" value="C:cytoplasm"/>
    <property type="evidence" value="ECO:0007669"/>
    <property type="project" value="TreeGrafter"/>
</dbReference>
<keyword evidence="3" id="KW-0677">Repeat</keyword>
<evidence type="ECO:0000256" key="3">
    <source>
        <dbReference type="ARBA" id="ARBA00022737"/>
    </source>
</evidence>
<evidence type="ECO:0000256" key="7">
    <source>
        <dbReference type="SAM" id="MobiDB-lite"/>
    </source>
</evidence>
<dbReference type="GO" id="GO:0010960">
    <property type="term" value="P:magnesium ion homeostasis"/>
    <property type="evidence" value="ECO:0007669"/>
    <property type="project" value="InterPro"/>
</dbReference>
<feature type="transmembrane region" description="Helical" evidence="8">
    <location>
        <begin position="30"/>
        <end position="53"/>
    </location>
</feature>
<dbReference type="PANTHER" id="PTHR12064">
    <property type="entry name" value="METAL TRANSPORTER CNNM"/>
    <property type="match status" value="1"/>
</dbReference>
<dbReference type="FunFam" id="3.10.580.10:FF:000006">
    <property type="entry name" value="DUF21 and CBS domain protein"/>
    <property type="match status" value="1"/>
</dbReference>
<accession>A0A166VJQ4</accession>
<dbReference type="Pfam" id="PF01595">
    <property type="entry name" value="CNNM"/>
    <property type="match status" value="1"/>
</dbReference>
<protein>
    <submittedName>
        <fullName evidence="10">DUF21-domain-containing protein</fullName>
    </submittedName>
</protein>
<dbReference type="AlphaFoldDB" id="A0A166VJQ4"/>
<reference evidence="10 11" key="1">
    <citation type="journal article" date="2016" name="Mol. Biol. Evol.">
        <title>Comparative Genomics of Early-Diverging Mushroom-Forming Fungi Provides Insights into the Origins of Lignocellulose Decay Capabilities.</title>
        <authorList>
            <person name="Nagy L.G."/>
            <person name="Riley R."/>
            <person name="Tritt A."/>
            <person name="Adam C."/>
            <person name="Daum C."/>
            <person name="Floudas D."/>
            <person name="Sun H."/>
            <person name="Yadav J.S."/>
            <person name="Pangilinan J."/>
            <person name="Larsson K.H."/>
            <person name="Matsuura K."/>
            <person name="Barry K."/>
            <person name="Labutti K."/>
            <person name="Kuo R."/>
            <person name="Ohm R.A."/>
            <person name="Bhattacharya S.S."/>
            <person name="Shirouzu T."/>
            <person name="Yoshinaga Y."/>
            <person name="Martin F.M."/>
            <person name="Grigoriev I.V."/>
            <person name="Hibbett D.S."/>
        </authorList>
    </citation>
    <scope>NUCLEOTIDE SEQUENCE [LARGE SCALE GENOMIC DNA]</scope>
    <source>
        <strain evidence="10 11">CBS 109695</strain>
    </source>
</reference>
<dbReference type="Proteomes" id="UP000076532">
    <property type="component" value="Unassembled WGS sequence"/>
</dbReference>
<dbReference type="Gene3D" id="3.10.580.10">
    <property type="entry name" value="CBS-domain"/>
    <property type="match status" value="1"/>
</dbReference>
<name>A0A166VJQ4_9AGAM</name>